<dbReference type="Proteomes" id="UP000093281">
    <property type="component" value="Unassembled WGS sequence"/>
</dbReference>
<dbReference type="OrthoDB" id="9812023at2"/>
<name>A0A1C0B738_9BACT</name>
<protein>
    <submittedName>
        <fullName evidence="1">Uncharacterized protein</fullName>
    </submittedName>
</protein>
<reference evidence="2 4" key="3">
    <citation type="submission" date="2019-05" db="EMBL/GenBank/DDBJ databases">
        <title>Arcobacter cibarius and Arcobacter thereius providing challenges in identification an antibiotic susceptibility and Quinolone resistance.</title>
        <authorList>
            <person name="Busch A."/>
            <person name="Hanel I."/>
            <person name="Hotzel H."/>
            <person name="Tomaso H."/>
        </authorList>
    </citation>
    <scope>NUCLEOTIDE SEQUENCE [LARGE SCALE GENOMIC DNA]</scope>
    <source>
        <strain evidence="2 4">17CS1191_2</strain>
    </source>
</reference>
<comment type="caution">
    <text evidence="1">The sequence shown here is derived from an EMBL/GenBank/DDBJ whole genome shotgun (WGS) entry which is preliminary data.</text>
</comment>
<organism evidence="1 3">
    <name type="scientific">Aliarcobacter thereius</name>
    <dbReference type="NCBI Taxonomy" id="544718"/>
    <lineage>
        <taxon>Bacteria</taxon>
        <taxon>Pseudomonadati</taxon>
        <taxon>Campylobacterota</taxon>
        <taxon>Epsilonproteobacteria</taxon>
        <taxon>Campylobacterales</taxon>
        <taxon>Arcobacteraceae</taxon>
        <taxon>Aliarcobacter</taxon>
    </lineage>
</organism>
<evidence type="ECO:0000313" key="3">
    <source>
        <dbReference type="Proteomes" id="UP000093281"/>
    </source>
</evidence>
<dbReference type="EMBL" id="VBUF01000003">
    <property type="protein sequence ID" value="TLS71981.1"/>
    <property type="molecule type" value="Genomic_DNA"/>
</dbReference>
<dbReference type="EMBL" id="LCUJ01000003">
    <property type="protein sequence ID" value="OCL99404.1"/>
    <property type="molecule type" value="Genomic_DNA"/>
</dbReference>
<accession>A0A1C0B738</accession>
<dbReference type="AlphaFoldDB" id="A0A1C0B738"/>
<reference evidence="1" key="1">
    <citation type="submission" date="2015-05" db="EMBL/GenBank/DDBJ databases">
        <authorList>
            <person name="Wang D.B."/>
            <person name="Wang M."/>
        </authorList>
    </citation>
    <scope>NUCLEOTIDE SEQUENCE [LARGE SCALE GENOMIC DNA]</scope>
    <source>
        <strain evidence="1">DU22</strain>
    </source>
</reference>
<evidence type="ECO:0000313" key="4">
    <source>
        <dbReference type="Proteomes" id="UP000308001"/>
    </source>
</evidence>
<reference evidence="3" key="2">
    <citation type="submission" date="2015-05" db="EMBL/GenBank/DDBJ databases">
        <authorList>
            <person name="Rovetto F."/>
            <person name="Cocolin L."/>
            <person name="Illeghems K."/>
            <person name="Van Nieuwerburgh F."/>
            <person name="Houf K."/>
        </authorList>
    </citation>
    <scope>NUCLEOTIDE SEQUENCE [LARGE SCALE GENOMIC DNA]</scope>
    <source>
        <strain evidence="3">DU22</strain>
    </source>
</reference>
<proteinExistence type="predicted"/>
<evidence type="ECO:0000313" key="2">
    <source>
        <dbReference type="EMBL" id="TLS71981.1"/>
    </source>
</evidence>
<dbReference type="RefSeq" id="WP_066183714.1">
    <property type="nucleotide sequence ID" value="NZ_LCUJ01000003.1"/>
</dbReference>
<dbReference type="Proteomes" id="UP000308001">
    <property type="component" value="Unassembled WGS sequence"/>
</dbReference>
<evidence type="ECO:0000313" key="1">
    <source>
        <dbReference type="EMBL" id="OCL99404.1"/>
    </source>
</evidence>
<sequence>MKTLTIDIQDSFLKEFLNFVQKSQNKILVRNSSDYEDIYFDDRKKQLQKIREDIKDGKEKLYSIDEFEKRFDLFEKEIDKKYAN</sequence>
<dbReference type="STRING" id="544718.AAX25_01241"/>
<gene>
    <name evidence="1" type="ORF">AAX29_01218</name>
    <name evidence="2" type="ORF">FE246_06035</name>
</gene>